<evidence type="ECO:0000313" key="3">
    <source>
        <dbReference type="Proteomes" id="UP001055420"/>
    </source>
</evidence>
<organism evidence="2 3">
    <name type="scientific">Dyadobacter chenhuakuii</name>
    <dbReference type="NCBI Taxonomy" id="2909339"/>
    <lineage>
        <taxon>Bacteria</taxon>
        <taxon>Pseudomonadati</taxon>
        <taxon>Bacteroidota</taxon>
        <taxon>Cytophagia</taxon>
        <taxon>Cytophagales</taxon>
        <taxon>Spirosomataceae</taxon>
        <taxon>Dyadobacter</taxon>
    </lineage>
</organism>
<evidence type="ECO:0000256" key="1">
    <source>
        <dbReference type="ARBA" id="ARBA00022649"/>
    </source>
</evidence>
<dbReference type="EMBL" id="CP098805">
    <property type="protein sequence ID" value="USJ30543.1"/>
    <property type="molecule type" value="Genomic_DNA"/>
</dbReference>
<dbReference type="InterPro" id="IPR035093">
    <property type="entry name" value="RelE/ParE_toxin_dom_sf"/>
</dbReference>
<dbReference type="Proteomes" id="UP001055420">
    <property type="component" value="Chromosome"/>
</dbReference>
<reference evidence="2" key="1">
    <citation type="submission" date="2022-06" db="EMBL/GenBank/DDBJ databases">
        <title>Novel species in genus Dyadobacter.</title>
        <authorList>
            <person name="Ma C."/>
        </authorList>
    </citation>
    <scope>NUCLEOTIDE SEQUENCE</scope>
    <source>
        <strain evidence="2">CY22</strain>
    </source>
</reference>
<keyword evidence="3" id="KW-1185">Reference proteome</keyword>
<dbReference type="Gene3D" id="3.30.2310.20">
    <property type="entry name" value="RelE-like"/>
    <property type="match status" value="1"/>
</dbReference>
<dbReference type="Pfam" id="PF05016">
    <property type="entry name" value="ParE_toxin"/>
    <property type="match status" value="1"/>
</dbReference>
<name>A0ABY4XKH8_9BACT</name>
<sequence length="102" mass="12079">MALYKLKFTPEAIEDIAGAAEYYDECQQGLGKRFRSEVKRKLKLIKEIPRIYTLRYGEVRFALLDVFPYAIHFSINEQTQIVQIHAILCQFENPYTAWKNFQ</sequence>
<dbReference type="RefSeq" id="WP_235160445.1">
    <property type="nucleotide sequence ID" value="NZ_CP098805.1"/>
</dbReference>
<keyword evidence="1" id="KW-1277">Toxin-antitoxin system</keyword>
<evidence type="ECO:0000313" key="2">
    <source>
        <dbReference type="EMBL" id="USJ30543.1"/>
    </source>
</evidence>
<protein>
    <submittedName>
        <fullName evidence="2">Type II toxin-antitoxin system RelE/ParE family toxin</fullName>
    </submittedName>
</protein>
<accession>A0ABY4XKH8</accession>
<dbReference type="InterPro" id="IPR007712">
    <property type="entry name" value="RelE/ParE_toxin"/>
</dbReference>
<gene>
    <name evidence="2" type="ORF">NFI80_22125</name>
</gene>
<proteinExistence type="predicted"/>